<dbReference type="EMBL" id="JACVVK020000125">
    <property type="protein sequence ID" value="KAK7490535.1"/>
    <property type="molecule type" value="Genomic_DNA"/>
</dbReference>
<comment type="caution">
    <text evidence="6">The sequence shown here is derived from an EMBL/GenBank/DDBJ whole genome shotgun (WGS) entry which is preliminary data.</text>
</comment>
<organism evidence="6 7">
    <name type="scientific">Batillaria attramentaria</name>
    <dbReference type="NCBI Taxonomy" id="370345"/>
    <lineage>
        <taxon>Eukaryota</taxon>
        <taxon>Metazoa</taxon>
        <taxon>Spiralia</taxon>
        <taxon>Lophotrochozoa</taxon>
        <taxon>Mollusca</taxon>
        <taxon>Gastropoda</taxon>
        <taxon>Caenogastropoda</taxon>
        <taxon>Sorbeoconcha</taxon>
        <taxon>Cerithioidea</taxon>
        <taxon>Batillariidae</taxon>
        <taxon>Batillaria</taxon>
    </lineage>
</organism>
<evidence type="ECO:0000313" key="7">
    <source>
        <dbReference type="Proteomes" id="UP001519460"/>
    </source>
</evidence>
<dbReference type="Gene3D" id="6.10.110.10">
    <property type="match status" value="1"/>
</dbReference>
<evidence type="ECO:0000256" key="3">
    <source>
        <dbReference type="ARBA" id="ARBA00022692"/>
    </source>
</evidence>
<name>A0ABD0KTN4_9CAEN</name>
<sequence>ICYWSIAGGVATVAAAPVVLPALGFGAGGIAAGSLAAKAMSLAWSTGYGVGLVSAAQSAGAVGLSMTAKTAAAAAGAMVTQFFACRDSGESRLLTRDLRTVVGYAAAALWPAFM</sequence>
<gene>
    <name evidence="6" type="ORF">BaRGS_00018138</name>
</gene>
<dbReference type="GO" id="GO:0016020">
    <property type="term" value="C:membrane"/>
    <property type="evidence" value="ECO:0007669"/>
    <property type="project" value="UniProtKB-SubCell"/>
</dbReference>
<dbReference type="Proteomes" id="UP001519460">
    <property type="component" value="Unassembled WGS sequence"/>
</dbReference>
<evidence type="ECO:0000256" key="2">
    <source>
        <dbReference type="ARBA" id="ARBA00007262"/>
    </source>
</evidence>
<keyword evidence="7" id="KW-1185">Reference proteome</keyword>
<dbReference type="PANTHER" id="PTHR16932">
    <property type="entry name" value="INTERFERON ALPHA-INDUCIBLE PROTEIN 27"/>
    <property type="match status" value="1"/>
</dbReference>
<evidence type="ECO:0008006" key="8">
    <source>
        <dbReference type="Google" id="ProtNLM"/>
    </source>
</evidence>
<proteinExistence type="inferred from homology"/>
<accession>A0ABD0KTN4</accession>
<evidence type="ECO:0000256" key="4">
    <source>
        <dbReference type="ARBA" id="ARBA00022989"/>
    </source>
</evidence>
<reference evidence="6 7" key="1">
    <citation type="journal article" date="2023" name="Sci. Data">
        <title>Genome assembly of the Korean intertidal mud-creeper Batillaria attramentaria.</title>
        <authorList>
            <person name="Patra A.K."/>
            <person name="Ho P.T."/>
            <person name="Jun S."/>
            <person name="Lee S.J."/>
            <person name="Kim Y."/>
            <person name="Won Y.J."/>
        </authorList>
    </citation>
    <scope>NUCLEOTIDE SEQUENCE [LARGE SCALE GENOMIC DNA]</scope>
    <source>
        <strain evidence="6">Wonlab-2016</strain>
    </source>
</reference>
<comment type="subcellular location">
    <subcellularLocation>
        <location evidence="1">Membrane</location>
        <topology evidence="1">Multi-pass membrane protein</topology>
    </subcellularLocation>
</comment>
<feature type="non-terminal residue" evidence="6">
    <location>
        <position position="1"/>
    </location>
</feature>
<keyword evidence="4" id="KW-1133">Transmembrane helix</keyword>
<dbReference type="AlphaFoldDB" id="A0ABD0KTN4"/>
<dbReference type="InterPro" id="IPR009311">
    <property type="entry name" value="IFI6/IFI27-like"/>
</dbReference>
<keyword evidence="5" id="KW-0472">Membrane</keyword>
<evidence type="ECO:0000256" key="5">
    <source>
        <dbReference type="ARBA" id="ARBA00023136"/>
    </source>
</evidence>
<keyword evidence="3" id="KW-0812">Transmembrane</keyword>
<protein>
    <recommendedName>
        <fullName evidence="8">Interferon alpha-inducible protein</fullName>
    </recommendedName>
</protein>
<dbReference type="PANTHER" id="PTHR16932:SF18">
    <property type="entry name" value="INTERFERON, ALPHA-INDUCIBLE PROTEIN 27-LIKE 2"/>
    <property type="match status" value="1"/>
</dbReference>
<dbReference type="Pfam" id="PF06140">
    <property type="entry name" value="Ifi-6-16"/>
    <property type="match status" value="1"/>
</dbReference>
<comment type="similarity">
    <text evidence="2">Belongs to the IFI6/IFI27 family.</text>
</comment>
<evidence type="ECO:0000313" key="6">
    <source>
        <dbReference type="EMBL" id="KAK7490535.1"/>
    </source>
</evidence>
<dbReference type="InterPro" id="IPR038213">
    <property type="entry name" value="IFI6/IFI27-like_sf"/>
</dbReference>
<evidence type="ECO:0000256" key="1">
    <source>
        <dbReference type="ARBA" id="ARBA00004141"/>
    </source>
</evidence>